<name>A0A8I3WUA7_CALJA</name>
<evidence type="ECO:0000256" key="1">
    <source>
        <dbReference type="SAM" id="MobiDB-lite"/>
    </source>
</evidence>
<dbReference type="Ensembl" id="ENSCJAT00000075984.3">
    <property type="protein sequence ID" value="ENSCJAP00000081686.1"/>
    <property type="gene ID" value="ENSCJAG00000043388.3"/>
</dbReference>
<reference evidence="3 4" key="1">
    <citation type="submission" date="2009-03" db="EMBL/GenBank/DDBJ databases">
        <authorList>
            <person name="Warren W."/>
            <person name="Ye L."/>
            <person name="Minx P."/>
            <person name="Worley K."/>
            <person name="Gibbs R."/>
            <person name="Wilson R.K."/>
        </authorList>
    </citation>
    <scope>NUCLEOTIDE SEQUENCE [LARGE SCALE GENOMIC DNA]</scope>
</reference>
<keyword evidence="2" id="KW-1133">Transmembrane helix</keyword>
<feature type="region of interest" description="Disordered" evidence="1">
    <location>
        <begin position="1"/>
        <end position="30"/>
    </location>
</feature>
<evidence type="ECO:0000313" key="4">
    <source>
        <dbReference type="Proteomes" id="UP000008225"/>
    </source>
</evidence>
<reference evidence="3" key="3">
    <citation type="submission" date="2025-09" db="UniProtKB">
        <authorList>
            <consortium name="Ensembl"/>
        </authorList>
    </citation>
    <scope>IDENTIFICATION</scope>
</reference>
<protein>
    <recommendedName>
        <fullName evidence="5">Outer dense fiber of sperm tails 4</fullName>
    </recommendedName>
</protein>
<proteinExistence type="predicted"/>
<dbReference type="AlphaFoldDB" id="A0A8I3WUA7"/>
<accession>A0A8I3WUA7</accession>
<dbReference type="GeneTree" id="ENSGT00940000163675"/>
<evidence type="ECO:0000313" key="3">
    <source>
        <dbReference type="Ensembl" id="ENSCJAP00000081686.1"/>
    </source>
</evidence>
<evidence type="ECO:0000256" key="2">
    <source>
        <dbReference type="SAM" id="Phobius"/>
    </source>
</evidence>
<keyword evidence="4" id="KW-1185">Reference proteome</keyword>
<evidence type="ECO:0008006" key="5">
    <source>
        <dbReference type="Google" id="ProtNLM"/>
    </source>
</evidence>
<feature type="transmembrane region" description="Helical" evidence="2">
    <location>
        <begin position="34"/>
        <end position="55"/>
    </location>
</feature>
<reference evidence="3" key="2">
    <citation type="submission" date="2025-08" db="UniProtKB">
        <authorList>
            <consortium name="Ensembl"/>
        </authorList>
    </citation>
    <scope>IDENTIFICATION</scope>
</reference>
<keyword evidence="2" id="KW-0812">Transmembrane</keyword>
<organism evidence="3 4">
    <name type="scientific">Callithrix jacchus</name>
    <name type="common">White-tufted-ear marmoset</name>
    <name type="synonym">Simia Jacchus</name>
    <dbReference type="NCBI Taxonomy" id="9483"/>
    <lineage>
        <taxon>Eukaryota</taxon>
        <taxon>Metazoa</taxon>
        <taxon>Chordata</taxon>
        <taxon>Craniata</taxon>
        <taxon>Vertebrata</taxon>
        <taxon>Euteleostomi</taxon>
        <taxon>Mammalia</taxon>
        <taxon>Eutheria</taxon>
        <taxon>Euarchontoglires</taxon>
        <taxon>Primates</taxon>
        <taxon>Haplorrhini</taxon>
        <taxon>Platyrrhini</taxon>
        <taxon>Cebidae</taxon>
        <taxon>Callitrichinae</taxon>
        <taxon>Callithrix</taxon>
        <taxon>Callithrix</taxon>
    </lineage>
</organism>
<sequence>MDAGDSRNEFSRSEGGKEQHQKPGKERKSREAGWGRVTFIFSTLMLFPINIWIFVERSVSIPIGSYFIGWLVFVLYVTCVILCCSKHKLFWSLILSHPSGTVSCSSSFSSVEESPGVQMITDTPIIQEGVLDSEQKVTHL</sequence>
<dbReference type="Proteomes" id="UP000008225">
    <property type="component" value="Chromosome 5"/>
</dbReference>
<keyword evidence="2" id="KW-0472">Membrane</keyword>
<dbReference type="OMA" id="INIWIFV"/>
<feature type="transmembrane region" description="Helical" evidence="2">
    <location>
        <begin position="67"/>
        <end position="85"/>
    </location>
</feature>